<gene>
    <name evidence="2" type="ORF">BRM3_14975</name>
</gene>
<protein>
    <recommendedName>
        <fullName evidence="4">Lipoprotein</fullName>
    </recommendedName>
</protein>
<evidence type="ECO:0000256" key="1">
    <source>
        <dbReference type="SAM" id="SignalP"/>
    </source>
</evidence>
<keyword evidence="3" id="KW-1185">Reference proteome</keyword>
<geneLocation type="plasmid" evidence="2 3">
    <name>unnamed</name>
</geneLocation>
<dbReference type="RefSeq" id="WP_263595492.1">
    <property type="nucleotide sequence ID" value="NZ_CP107021.1"/>
</dbReference>
<name>A0ABY6G4Z9_9MICO</name>
<dbReference type="EMBL" id="CP107021">
    <property type="protein sequence ID" value="UYG18303.1"/>
    <property type="molecule type" value="Genomic_DNA"/>
</dbReference>
<dbReference type="Proteomes" id="UP001164305">
    <property type="component" value="Plasmid unnamed"/>
</dbReference>
<keyword evidence="1" id="KW-0732">Signal</keyword>
<accession>A0ABY6G4Z9</accession>
<proteinExistence type="predicted"/>
<dbReference type="PROSITE" id="PS51257">
    <property type="entry name" value="PROKAR_LIPOPROTEIN"/>
    <property type="match status" value="1"/>
</dbReference>
<reference evidence="2" key="1">
    <citation type="submission" date="2022-10" db="EMBL/GenBank/DDBJ databases">
        <title>Whole-Genome Sequencing of Brachybacterium huguangmaarense BRM-3, Isolated from Betula schmidtii.</title>
        <authorList>
            <person name="Haam D."/>
        </authorList>
    </citation>
    <scope>NUCLEOTIDE SEQUENCE</scope>
    <source>
        <strain evidence="2">BRM-3</strain>
        <plasmid evidence="2">unnamed</plasmid>
    </source>
</reference>
<feature type="signal peptide" evidence="1">
    <location>
        <begin position="1"/>
        <end position="20"/>
    </location>
</feature>
<keyword evidence="2" id="KW-0614">Plasmid</keyword>
<evidence type="ECO:0008006" key="4">
    <source>
        <dbReference type="Google" id="ProtNLM"/>
    </source>
</evidence>
<evidence type="ECO:0000313" key="2">
    <source>
        <dbReference type="EMBL" id="UYG18303.1"/>
    </source>
</evidence>
<sequence length="136" mass="14564">MIRRALTPLLAAVALVTMIAACDTGPSPEDTATKFMKVYVEGDEAAACELADREIGDCTTRPTNELVEGPAVGDTFENEDTGSTAVVVTYTTAARSDEPYTYLVEVKKDGKVTAWEDITGQPANRETAVMVLGWSK</sequence>
<evidence type="ECO:0000313" key="3">
    <source>
        <dbReference type="Proteomes" id="UP001164305"/>
    </source>
</evidence>
<organism evidence="2 3">
    <name type="scientific">Brachybacterium huguangmaarense</name>
    <dbReference type="NCBI Taxonomy" id="1652028"/>
    <lineage>
        <taxon>Bacteria</taxon>
        <taxon>Bacillati</taxon>
        <taxon>Actinomycetota</taxon>
        <taxon>Actinomycetes</taxon>
        <taxon>Micrococcales</taxon>
        <taxon>Dermabacteraceae</taxon>
        <taxon>Brachybacterium</taxon>
    </lineage>
</organism>
<feature type="chain" id="PRO_5045307261" description="Lipoprotein" evidence="1">
    <location>
        <begin position="21"/>
        <end position="136"/>
    </location>
</feature>